<evidence type="ECO:0000313" key="2">
    <source>
        <dbReference type="Proteomes" id="UP000032452"/>
    </source>
</evidence>
<protein>
    <recommendedName>
        <fullName evidence="3">RAMA domain-containing protein</fullName>
    </recommendedName>
</protein>
<name>A0A0D8ZM91_9CYAN</name>
<dbReference type="Proteomes" id="UP000032452">
    <property type="component" value="Unassembled WGS sequence"/>
</dbReference>
<comment type="caution">
    <text evidence="1">The sequence shown here is derived from an EMBL/GenBank/DDBJ whole genome shotgun (WGS) entry which is preliminary data.</text>
</comment>
<sequence length="82" mass="9362">MSVRVKLKRDLAKKLGREYINSLEISSTGTIVCDGQEFDKPSPLTGKINGSSCNGWEYIEIKKDGCWVRLEELRAIWRTTKN</sequence>
<reference evidence="1 2" key="1">
    <citation type="submission" date="2015-02" db="EMBL/GenBank/DDBJ databases">
        <title>Draft genome of a novel marine cyanobacterium (Chroococcales) isolated from South Atlantic Ocean.</title>
        <authorList>
            <person name="Rigonato J."/>
            <person name="Alvarenga D.O."/>
            <person name="Branco L.H."/>
            <person name="Varani A.M."/>
            <person name="Brandini F.P."/>
            <person name="Fiore M.F."/>
        </authorList>
    </citation>
    <scope>NUCLEOTIDE SEQUENCE [LARGE SCALE GENOMIC DNA]</scope>
    <source>
        <strain evidence="1 2">CENA595</strain>
    </source>
</reference>
<gene>
    <name evidence="1" type="ORF">UH38_23090</name>
</gene>
<proteinExistence type="predicted"/>
<dbReference type="EMBL" id="JYON01000039">
    <property type="protein sequence ID" value="KJH69559.1"/>
    <property type="molecule type" value="Genomic_DNA"/>
</dbReference>
<evidence type="ECO:0008006" key="3">
    <source>
        <dbReference type="Google" id="ProtNLM"/>
    </source>
</evidence>
<organism evidence="1 2">
    <name type="scientific">Aliterella atlantica CENA595</name>
    <dbReference type="NCBI Taxonomy" id="1618023"/>
    <lineage>
        <taxon>Bacteria</taxon>
        <taxon>Bacillati</taxon>
        <taxon>Cyanobacteriota</taxon>
        <taxon>Cyanophyceae</taxon>
        <taxon>Chroococcidiopsidales</taxon>
        <taxon>Aliterellaceae</taxon>
        <taxon>Aliterella</taxon>
    </lineage>
</organism>
<dbReference type="STRING" id="1618023.UH38_23090"/>
<dbReference type="AlphaFoldDB" id="A0A0D8ZM91"/>
<accession>A0A0D8ZM91</accession>
<keyword evidence="2" id="KW-1185">Reference proteome</keyword>
<evidence type="ECO:0000313" key="1">
    <source>
        <dbReference type="EMBL" id="KJH69559.1"/>
    </source>
</evidence>